<comment type="caution">
    <text evidence="3">The sequence shown here is derived from an EMBL/GenBank/DDBJ whole genome shotgun (WGS) entry which is preliminary data.</text>
</comment>
<organism evidence="3 4">
    <name type="scientific">Mortierella alpina</name>
    <name type="common">Oleaginous fungus</name>
    <name type="synonym">Mortierella renispora</name>
    <dbReference type="NCBI Taxonomy" id="64518"/>
    <lineage>
        <taxon>Eukaryota</taxon>
        <taxon>Fungi</taxon>
        <taxon>Fungi incertae sedis</taxon>
        <taxon>Mucoromycota</taxon>
        <taxon>Mortierellomycotina</taxon>
        <taxon>Mortierellomycetes</taxon>
        <taxon>Mortierellales</taxon>
        <taxon>Mortierellaceae</taxon>
        <taxon>Mortierella</taxon>
    </lineage>
</organism>
<feature type="transmembrane region" description="Helical" evidence="2">
    <location>
        <begin position="188"/>
        <end position="210"/>
    </location>
</feature>
<protein>
    <submittedName>
        <fullName evidence="3">Uncharacterized protein</fullName>
    </submittedName>
</protein>
<feature type="compositionally biased region" description="Polar residues" evidence="1">
    <location>
        <begin position="164"/>
        <end position="176"/>
    </location>
</feature>
<feature type="region of interest" description="Disordered" evidence="1">
    <location>
        <begin position="155"/>
        <end position="178"/>
    </location>
</feature>
<keyword evidence="2" id="KW-0812">Transmembrane</keyword>
<evidence type="ECO:0000313" key="3">
    <source>
        <dbReference type="EMBL" id="KAG9326645.1"/>
    </source>
</evidence>
<dbReference type="AlphaFoldDB" id="A0A9P8A9Y6"/>
<keyword evidence="2" id="KW-0472">Membrane</keyword>
<accession>A0A9P8A9Y6</accession>
<dbReference type="Proteomes" id="UP000717515">
    <property type="component" value="Unassembled WGS sequence"/>
</dbReference>
<gene>
    <name evidence="3" type="ORF">KVV02_006156</name>
</gene>
<sequence>MRPPLSTSVRTPSSLARPTLAHWALSAFLVAVTILPSFTRADITCTTFKDTFHVGDTLKFVWSDTQTYNISDFNLDLYCVETGKLVRTLATLNTNTSDSTVDWTVDNTIEAKTAECPRHQYTASFDWHYTDPITLAAQIGTASCNRVMLFIPTATAPTAPTPDQGDSTNTDDSPPNGQIFISDKTKTIIISVGGAVGALILAGFFGFYFVRYKNRRAEEAAANKKLREPLHGSAAEEGSSGSLLNNRQDKGDGARYSVLTSVTTTLPGAYFFSKTIDEAFDAE</sequence>
<keyword evidence="2" id="KW-1133">Transmembrane helix</keyword>
<dbReference type="CDD" id="cd12087">
    <property type="entry name" value="TM_EGFR-like"/>
    <property type="match status" value="1"/>
</dbReference>
<feature type="compositionally biased region" description="Low complexity" evidence="1">
    <location>
        <begin position="232"/>
        <end position="242"/>
    </location>
</feature>
<dbReference type="EMBL" id="JAIFTL010000016">
    <property type="protein sequence ID" value="KAG9326645.1"/>
    <property type="molecule type" value="Genomic_DNA"/>
</dbReference>
<proteinExistence type="predicted"/>
<name>A0A9P8A9Y6_MORAP</name>
<evidence type="ECO:0000256" key="1">
    <source>
        <dbReference type="SAM" id="MobiDB-lite"/>
    </source>
</evidence>
<reference evidence="3" key="1">
    <citation type="submission" date="2021-07" db="EMBL/GenBank/DDBJ databases">
        <title>Draft genome of Mortierella alpina, strain LL118, isolated from an aspen leaf litter sample.</title>
        <authorList>
            <person name="Yang S."/>
            <person name="Vinatzer B.A."/>
        </authorList>
    </citation>
    <scope>NUCLEOTIDE SEQUENCE</scope>
    <source>
        <strain evidence="3">LL118</strain>
    </source>
</reference>
<feature type="region of interest" description="Disordered" evidence="1">
    <location>
        <begin position="228"/>
        <end position="249"/>
    </location>
</feature>
<evidence type="ECO:0000256" key="2">
    <source>
        <dbReference type="SAM" id="Phobius"/>
    </source>
</evidence>
<evidence type="ECO:0000313" key="4">
    <source>
        <dbReference type="Proteomes" id="UP000717515"/>
    </source>
</evidence>